<reference evidence="1 2" key="1">
    <citation type="submission" date="2018-03" db="EMBL/GenBank/DDBJ databases">
        <title>Draft genome sequence of the plant growth promoting rhizobacterium Pseudomonas protegens strain BNJ-SS-45 isolated from wheat (Triticum aestivum) rhizosphere.</title>
        <authorList>
            <person name="Bajpai A."/>
            <person name="Shende K."/>
            <person name="Meena N."/>
            <person name="Upadhyayula S.R."/>
            <person name="Suravajhala P."/>
            <person name="Medicherla K.M."/>
            <person name="Johri B.N."/>
        </authorList>
    </citation>
    <scope>NUCLEOTIDE SEQUENCE [LARGE SCALE GENOMIC DNA]</scope>
    <source>
        <strain evidence="1 2">BNJ-SS-45</strain>
    </source>
</reference>
<dbReference type="EMBL" id="PYJM01000002">
    <property type="protein sequence ID" value="PUA45582.1"/>
    <property type="molecule type" value="Genomic_DNA"/>
</dbReference>
<name>A0A2T6GN70_9PSED</name>
<accession>A0A2T6GN70</accession>
<comment type="caution">
    <text evidence="1">The sequence shown here is derived from an EMBL/GenBank/DDBJ whole genome shotgun (WGS) entry which is preliminary data.</text>
</comment>
<organism evidence="1 2">
    <name type="scientific">Pseudomonas protegens</name>
    <dbReference type="NCBI Taxonomy" id="380021"/>
    <lineage>
        <taxon>Bacteria</taxon>
        <taxon>Pseudomonadati</taxon>
        <taxon>Pseudomonadota</taxon>
        <taxon>Gammaproteobacteria</taxon>
        <taxon>Pseudomonadales</taxon>
        <taxon>Pseudomonadaceae</taxon>
        <taxon>Pseudomonas</taxon>
    </lineage>
</organism>
<evidence type="ECO:0000313" key="1">
    <source>
        <dbReference type="EMBL" id="PUA45582.1"/>
    </source>
</evidence>
<protein>
    <submittedName>
        <fullName evidence="1">Uncharacterized protein</fullName>
    </submittedName>
</protein>
<sequence length="67" mass="7226">MATPKKKNGRPAGTGAVVFRDSLYTSRHLILPDGRQLPVVQGQVSVKAGDRVALDYLASHPDLQAQE</sequence>
<dbReference type="Proteomes" id="UP000244178">
    <property type="component" value="Unassembled WGS sequence"/>
</dbReference>
<evidence type="ECO:0000313" key="2">
    <source>
        <dbReference type="Proteomes" id="UP000244178"/>
    </source>
</evidence>
<proteinExistence type="predicted"/>
<gene>
    <name evidence="1" type="ORF">C5U62_08825</name>
</gene>
<dbReference type="AlphaFoldDB" id="A0A2T6GN70"/>
<dbReference type="RefSeq" id="WP_108544490.1">
    <property type="nucleotide sequence ID" value="NZ_PYJM01000002.1"/>
</dbReference>